<keyword evidence="5 10" id="KW-0929">Antimicrobial</keyword>
<feature type="signal peptide" evidence="10">
    <location>
        <begin position="1"/>
        <end position="20"/>
    </location>
</feature>
<dbReference type="GO" id="GO:0005576">
    <property type="term" value="C:extracellular region"/>
    <property type="evidence" value="ECO:0007669"/>
    <property type="project" value="UniProtKB-SubCell"/>
</dbReference>
<keyword evidence="8 10" id="KW-0044">Antibiotic</keyword>
<dbReference type="InterPro" id="IPR050544">
    <property type="entry name" value="Beta-defensin"/>
</dbReference>
<dbReference type="GO" id="GO:0042742">
    <property type="term" value="P:defense response to bacterium"/>
    <property type="evidence" value="ECO:0007669"/>
    <property type="project" value="UniProtKB-UniRule"/>
</dbReference>
<comment type="function">
    <text evidence="1 10">Has antibacterial activity.</text>
</comment>
<feature type="domain" description="Beta-defensin" evidence="12">
    <location>
        <begin position="26"/>
        <end position="59"/>
    </location>
</feature>
<dbReference type="PANTHER" id="PTHR15001:SF3">
    <property type="entry name" value="BETA-DEFENSIN 123"/>
    <property type="match status" value="1"/>
</dbReference>
<feature type="region of interest" description="Disordered" evidence="11">
    <location>
        <begin position="78"/>
        <end position="107"/>
    </location>
</feature>
<evidence type="ECO:0000256" key="9">
    <source>
        <dbReference type="ARBA" id="ARBA00023157"/>
    </source>
</evidence>
<keyword evidence="9" id="KW-1015">Disulfide bond</keyword>
<dbReference type="OrthoDB" id="9748237at2759"/>
<organism evidence="13 14">
    <name type="scientific">Diceros bicornis minor</name>
    <name type="common">South-central black rhinoceros</name>
    <dbReference type="NCBI Taxonomy" id="77932"/>
    <lineage>
        <taxon>Eukaryota</taxon>
        <taxon>Metazoa</taxon>
        <taxon>Chordata</taxon>
        <taxon>Craniata</taxon>
        <taxon>Vertebrata</taxon>
        <taxon>Euteleostomi</taxon>
        <taxon>Mammalia</taxon>
        <taxon>Eutheria</taxon>
        <taxon>Laurasiatheria</taxon>
        <taxon>Perissodactyla</taxon>
        <taxon>Rhinocerotidae</taxon>
        <taxon>Diceros</taxon>
    </lineage>
</organism>
<name>A0A7J7EQ40_DICBM</name>
<evidence type="ECO:0000256" key="7">
    <source>
        <dbReference type="ARBA" id="ARBA00022940"/>
    </source>
</evidence>
<dbReference type="AlphaFoldDB" id="A0A7J7EQ40"/>
<evidence type="ECO:0000259" key="12">
    <source>
        <dbReference type="Pfam" id="PF13841"/>
    </source>
</evidence>
<evidence type="ECO:0000313" key="14">
    <source>
        <dbReference type="Proteomes" id="UP000551758"/>
    </source>
</evidence>
<evidence type="ECO:0000256" key="5">
    <source>
        <dbReference type="ARBA" id="ARBA00022529"/>
    </source>
</evidence>
<keyword evidence="6 10" id="KW-0732">Signal</keyword>
<dbReference type="PANTHER" id="PTHR15001">
    <property type="entry name" value="BETA-DEFENSIN 123-RELATED"/>
    <property type="match status" value="1"/>
</dbReference>
<evidence type="ECO:0000256" key="1">
    <source>
        <dbReference type="ARBA" id="ARBA00002878"/>
    </source>
</evidence>
<dbReference type="InterPro" id="IPR025933">
    <property type="entry name" value="Beta_defensin_dom"/>
</dbReference>
<evidence type="ECO:0000256" key="3">
    <source>
        <dbReference type="ARBA" id="ARBA00007371"/>
    </source>
</evidence>
<dbReference type="Proteomes" id="UP000551758">
    <property type="component" value="Unassembled WGS sequence"/>
</dbReference>
<keyword evidence="14" id="KW-1185">Reference proteome</keyword>
<dbReference type="Pfam" id="PF13841">
    <property type="entry name" value="Defensin_beta_2"/>
    <property type="match status" value="1"/>
</dbReference>
<evidence type="ECO:0000313" key="13">
    <source>
        <dbReference type="EMBL" id="KAF5917915.1"/>
    </source>
</evidence>
<reference evidence="13 14" key="1">
    <citation type="journal article" date="2020" name="Mol. Biol. Evol.">
        <title>Interspecific Gene Flow and the Evolution of Specialization in Black and White Rhinoceros.</title>
        <authorList>
            <person name="Moodley Y."/>
            <person name="Westbury M.V."/>
            <person name="Russo I.M."/>
            <person name="Gopalakrishnan S."/>
            <person name="Rakotoarivelo A."/>
            <person name="Olsen R.A."/>
            <person name="Prost S."/>
            <person name="Tunstall T."/>
            <person name="Ryder O.A."/>
            <person name="Dalen L."/>
            <person name="Bruford M.W."/>
        </authorList>
    </citation>
    <scope>NUCLEOTIDE SEQUENCE [LARGE SCALE GENOMIC DNA]</scope>
    <source>
        <strain evidence="13">SBR-YM</strain>
        <tissue evidence="13">Skin</tissue>
    </source>
</reference>
<comment type="similarity">
    <text evidence="3 10">Belongs to the beta-defensin family.</text>
</comment>
<evidence type="ECO:0000256" key="10">
    <source>
        <dbReference type="RuleBase" id="RU231113"/>
    </source>
</evidence>
<evidence type="ECO:0000256" key="6">
    <source>
        <dbReference type="ARBA" id="ARBA00022729"/>
    </source>
</evidence>
<keyword evidence="7 10" id="KW-0211">Defensin</keyword>
<keyword evidence="4 10" id="KW-0964">Secreted</keyword>
<dbReference type="EMBL" id="JACDTQ010002515">
    <property type="protein sequence ID" value="KAF5917915.1"/>
    <property type="molecule type" value="Genomic_DNA"/>
</dbReference>
<comment type="caution">
    <text evidence="13">The sequence shown here is derived from an EMBL/GenBank/DDBJ whole genome shotgun (WGS) entry which is preliminary data.</text>
</comment>
<evidence type="ECO:0000256" key="4">
    <source>
        <dbReference type="ARBA" id="ARBA00022525"/>
    </source>
</evidence>
<protein>
    <recommendedName>
        <fullName evidence="10">Beta-defensin</fullName>
    </recommendedName>
</protein>
<evidence type="ECO:0000256" key="8">
    <source>
        <dbReference type="ARBA" id="ARBA00023022"/>
    </source>
</evidence>
<gene>
    <name evidence="13" type="ORF">HPG69_010068</name>
</gene>
<evidence type="ECO:0000256" key="2">
    <source>
        <dbReference type="ARBA" id="ARBA00004613"/>
    </source>
</evidence>
<comment type="subcellular location">
    <subcellularLocation>
        <location evidence="2 10">Secreted</location>
    </subcellularLocation>
</comment>
<evidence type="ECO:0000256" key="11">
    <source>
        <dbReference type="SAM" id="MobiDB-lite"/>
    </source>
</evidence>
<proteinExistence type="inferred from homology"/>
<feature type="chain" id="PRO_5029938608" description="Beta-defensin" evidence="10">
    <location>
        <begin position="21"/>
        <end position="107"/>
    </location>
</feature>
<sequence>MKSLLLTLALFMLLVQLVSGNWYVRKCGNKIGNCRKKCRSGEVEIDPPTGMCSKEKMCCILSGKELNPAICGENAKATHAPGASGVGTSPAVSGEGTLEASTTGAEH</sequence>
<dbReference type="GO" id="GO:0045087">
    <property type="term" value="P:innate immune response"/>
    <property type="evidence" value="ECO:0007669"/>
    <property type="project" value="InterPro"/>
</dbReference>
<accession>A0A7J7EQ40</accession>